<comment type="caution">
    <text evidence="2">The sequence shown here is derived from an EMBL/GenBank/DDBJ whole genome shotgun (WGS) entry which is preliminary data.</text>
</comment>
<organism evidence="2 3">
    <name type="scientific">Microvirga flocculans</name>
    <dbReference type="NCBI Taxonomy" id="217168"/>
    <lineage>
        <taxon>Bacteria</taxon>
        <taxon>Pseudomonadati</taxon>
        <taxon>Pseudomonadota</taxon>
        <taxon>Alphaproteobacteria</taxon>
        <taxon>Hyphomicrobiales</taxon>
        <taxon>Methylobacteriaceae</taxon>
        <taxon>Microvirga</taxon>
    </lineage>
</organism>
<dbReference type="EMBL" id="JACIDC010000004">
    <property type="protein sequence ID" value="MBB4040000.1"/>
    <property type="molecule type" value="Genomic_DNA"/>
</dbReference>
<feature type="signal peptide" evidence="1">
    <location>
        <begin position="1"/>
        <end position="21"/>
    </location>
</feature>
<sequence>MFSRLIAVAALGLLLCGCVTASNTLAPDQVSTLKLQSVSVFFQPNARIWWGDGERAFAALKGRSALEAEEVAKTEEGQLYLRGTIAAKLSQAFENSLKDELQGARPVRLEIRVKDIEIASAAQRILIGGHHRLTADVDLVDARSGAVVLAFSEQNAIAQAGQGIGGVLLDSAFLGEPIDRVIQNYATQYRNWLLRK</sequence>
<dbReference type="PROSITE" id="PS51257">
    <property type="entry name" value="PROKAR_LIPOPROTEIN"/>
    <property type="match status" value="1"/>
</dbReference>
<keyword evidence="3" id="KW-1185">Reference proteome</keyword>
<name>A0A7W6IFM8_9HYPH</name>
<dbReference type="AlphaFoldDB" id="A0A7W6IFM8"/>
<feature type="chain" id="PRO_5031397212" description="DUF3313 domain-containing protein" evidence="1">
    <location>
        <begin position="22"/>
        <end position="196"/>
    </location>
</feature>
<evidence type="ECO:0000313" key="3">
    <source>
        <dbReference type="Proteomes" id="UP000519439"/>
    </source>
</evidence>
<evidence type="ECO:0000313" key="2">
    <source>
        <dbReference type="EMBL" id="MBB4040000.1"/>
    </source>
</evidence>
<gene>
    <name evidence="2" type="ORF">GGR34_001647</name>
</gene>
<dbReference type="Proteomes" id="UP000519439">
    <property type="component" value="Unassembled WGS sequence"/>
</dbReference>
<evidence type="ECO:0008006" key="4">
    <source>
        <dbReference type="Google" id="ProtNLM"/>
    </source>
</evidence>
<accession>A0A7W6IFM8</accession>
<proteinExistence type="predicted"/>
<dbReference type="RefSeq" id="WP_027315445.1">
    <property type="nucleotide sequence ID" value="NZ_JACIDC010000004.1"/>
</dbReference>
<protein>
    <recommendedName>
        <fullName evidence="4">DUF3313 domain-containing protein</fullName>
    </recommendedName>
</protein>
<reference evidence="2 3" key="1">
    <citation type="submission" date="2020-08" db="EMBL/GenBank/DDBJ databases">
        <title>Genomic Encyclopedia of Type Strains, Phase IV (KMG-IV): sequencing the most valuable type-strain genomes for metagenomic binning, comparative biology and taxonomic classification.</title>
        <authorList>
            <person name="Goeker M."/>
        </authorList>
    </citation>
    <scope>NUCLEOTIDE SEQUENCE [LARGE SCALE GENOMIC DNA]</scope>
    <source>
        <strain evidence="2 3">DSM 15743</strain>
    </source>
</reference>
<keyword evidence="1" id="KW-0732">Signal</keyword>
<evidence type="ECO:0000256" key="1">
    <source>
        <dbReference type="SAM" id="SignalP"/>
    </source>
</evidence>